<comment type="similarity">
    <text evidence="4">Belongs to the glycosyl hydrolase 100 family.</text>
</comment>
<dbReference type="PANTHER" id="PTHR31916:SF28">
    <property type="entry name" value="NEUTRAL_ALKALINE INVERTASE 3, CHLOROPLASTIC"/>
    <property type="match status" value="1"/>
</dbReference>
<proteinExistence type="inferred from homology"/>
<organism evidence="5 6">
    <name type="scientific">Arachis hypogaea</name>
    <name type="common">Peanut</name>
    <dbReference type="NCBI Taxonomy" id="3818"/>
    <lineage>
        <taxon>Eukaryota</taxon>
        <taxon>Viridiplantae</taxon>
        <taxon>Streptophyta</taxon>
        <taxon>Embryophyta</taxon>
        <taxon>Tracheophyta</taxon>
        <taxon>Spermatophyta</taxon>
        <taxon>Magnoliopsida</taxon>
        <taxon>eudicotyledons</taxon>
        <taxon>Gunneridae</taxon>
        <taxon>Pentapetalae</taxon>
        <taxon>rosids</taxon>
        <taxon>fabids</taxon>
        <taxon>Fabales</taxon>
        <taxon>Fabaceae</taxon>
        <taxon>Papilionoideae</taxon>
        <taxon>50 kb inversion clade</taxon>
        <taxon>dalbergioids sensu lato</taxon>
        <taxon>Dalbergieae</taxon>
        <taxon>Pterocarpus clade</taxon>
        <taxon>Arachis</taxon>
    </lineage>
</organism>
<comment type="caution">
    <text evidence="5">The sequence shown here is derived from an EMBL/GenBank/DDBJ whole genome shotgun (WGS) entry which is preliminary data.</text>
</comment>
<dbReference type="GO" id="GO:0033926">
    <property type="term" value="F:endo-alpha-N-acetylgalactosaminidase activity"/>
    <property type="evidence" value="ECO:0007669"/>
    <property type="project" value="UniProtKB-UniRule"/>
</dbReference>
<dbReference type="Pfam" id="PF12899">
    <property type="entry name" value="Glyco_hydro_100"/>
    <property type="match status" value="1"/>
</dbReference>
<dbReference type="Proteomes" id="UP000289738">
    <property type="component" value="Chromosome A08"/>
</dbReference>
<evidence type="ECO:0000313" key="6">
    <source>
        <dbReference type="Proteomes" id="UP000289738"/>
    </source>
</evidence>
<keyword evidence="2 4" id="KW-0119">Carbohydrate metabolism</keyword>
<dbReference type="EC" id="3.2.1.26" evidence="4"/>
<dbReference type="GO" id="GO:0004575">
    <property type="term" value="F:sucrose alpha-glucosidase activity"/>
    <property type="evidence" value="ECO:0007669"/>
    <property type="project" value="TreeGrafter"/>
</dbReference>
<evidence type="ECO:0000256" key="4">
    <source>
        <dbReference type="RuleBase" id="RU367047"/>
    </source>
</evidence>
<dbReference type="STRING" id="3818.A0A445BWE1"/>
<comment type="catalytic activity">
    <reaction evidence="4">
        <text>Hydrolysis of terminal non-reducing beta-D-fructofuranoside residues in beta-D-fructofuranosides.</text>
        <dbReference type="EC" id="3.2.1.26"/>
    </reaction>
</comment>
<gene>
    <name evidence="5" type="ORF">Ahy_A08g039462</name>
</gene>
<name>A0A445BWE1_ARAHY</name>
<evidence type="ECO:0000256" key="2">
    <source>
        <dbReference type="ARBA" id="ARBA00023277"/>
    </source>
</evidence>
<dbReference type="AlphaFoldDB" id="A0A445BWE1"/>
<keyword evidence="6" id="KW-1185">Reference proteome</keyword>
<keyword evidence="3 4" id="KW-0326">Glycosidase</keyword>
<sequence>MAASEAVLQVVCGSSSYDFHYVRSNKSNGFNTRKRSSVHVQVQISSRQFYASKGKHVFHGTNKLESLVCNWKQVESVNGNTNNGHEGAWSKLDKRQNSGSLDEIVTESARLGEVMGLDVAVKHDNGGFTSKDKLHIDGLRRDSLNKFSENSIEDEAWDLLRSSIVYYCNNPIGIIAANDPSSTVILNYDQVFIRDFVPSGIAFLLKGEYV</sequence>
<dbReference type="InterPro" id="IPR024746">
    <property type="entry name" value="Glyco_hydro_100"/>
</dbReference>
<keyword evidence="1 4" id="KW-0378">Hydrolase</keyword>
<accession>A0A445BWE1</accession>
<comment type="function">
    <text evidence="4">Invertase that cleaves sucrose into glucose and fructose.</text>
</comment>
<dbReference type="PANTHER" id="PTHR31916">
    <property type="match status" value="1"/>
</dbReference>
<evidence type="ECO:0000313" key="5">
    <source>
        <dbReference type="EMBL" id="RYR43037.1"/>
    </source>
</evidence>
<protein>
    <recommendedName>
        <fullName evidence="4">Alkaline/neutral invertase</fullName>
        <ecNumber evidence="4">3.2.1.26</ecNumber>
    </recommendedName>
</protein>
<dbReference type="GO" id="GO:0005987">
    <property type="term" value="P:sucrose catabolic process"/>
    <property type="evidence" value="ECO:0007669"/>
    <property type="project" value="TreeGrafter"/>
</dbReference>
<evidence type="ECO:0000256" key="1">
    <source>
        <dbReference type="ARBA" id="ARBA00022801"/>
    </source>
</evidence>
<dbReference type="EMBL" id="SDMP01000008">
    <property type="protein sequence ID" value="RYR43037.1"/>
    <property type="molecule type" value="Genomic_DNA"/>
</dbReference>
<reference evidence="5 6" key="1">
    <citation type="submission" date="2019-01" db="EMBL/GenBank/DDBJ databases">
        <title>Sequencing of cultivated peanut Arachis hypogaea provides insights into genome evolution and oil improvement.</title>
        <authorList>
            <person name="Chen X."/>
        </authorList>
    </citation>
    <scope>NUCLEOTIDE SEQUENCE [LARGE SCALE GENOMIC DNA]</scope>
    <source>
        <strain evidence="6">cv. Fuhuasheng</strain>
        <tissue evidence="5">Leaves</tissue>
    </source>
</reference>
<evidence type="ECO:0000256" key="3">
    <source>
        <dbReference type="ARBA" id="ARBA00023295"/>
    </source>
</evidence>
<dbReference type="GO" id="GO:0009507">
    <property type="term" value="C:chloroplast"/>
    <property type="evidence" value="ECO:0007669"/>
    <property type="project" value="TreeGrafter"/>
</dbReference>